<keyword evidence="8" id="KW-0067">ATP-binding</keyword>
<dbReference type="InterPro" id="IPR002192">
    <property type="entry name" value="PPDK_AMP/ATP-bd"/>
</dbReference>
<dbReference type="Proteomes" id="UP000043316">
    <property type="component" value="Unassembled WGS sequence"/>
</dbReference>
<name>A0A0H5LZC9_YERIN</name>
<dbReference type="PANTHER" id="PTHR43030:SF1">
    <property type="entry name" value="PHOSPHOENOLPYRUVATE SYNTHASE"/>
    <property type="match status" value="1"/>
</dbReference>
<evidence type="ECO:0000313" key="12">
    <source>
        <dbReference type="EMBL" id="CRY56544.1"/>
    </source>
</evidence>
<sequence length="726" mass="83704">MILFLNEITEDLHPHIGKKARGLAILYQQYRYYIPSSFVITNGIDLTSERAKKSILAAFDLFQVDSVAVRSSPVVEDEKIHSLPGKFITVLDTPRDKLLSTIQSVLTSSPVGYPVNMIVQPMVYGIFSGVCYSWDPLKNNGQLLVEMVAGMGHEKLENQLSPISINLNRSDEDFKDQIHKIDNKLSFSKIKNKELITTLLKELHRNSLELEVIFGSPVNIEWAWSQDKLFILKCQSMSSVKEEISTGISTEKKESKLKRVINSKLDKNAKGNFNYNWSAKDPLWMMEYDFNVKSSAKNVADYPYFLNNTDKFLKRNNNTYKFFTRRNNLNGMSIRKIEKMMDYAEHCYSQQRDYFDYLAGCDFDNMKPKILLNHFEQALNFYANHIALYSATESEVLDFVCHPLLEKISHDELLLLFKPNEQDLLVQEQNDWQQLITEPLSTEKILTHIRMYPFLTFRYHSIEQLIISFSELYKQHQGMNNVSPLVANINEKECYKTKLLSQYPEFKNRISLINRMSTNRIKMRNGWVGINYFLNPFFYSLAKKHNEHIEDIIKSYRINDIKNLIMHGDKLNPYIKMQRCDAMVWLSINGLVSISQGIAAKKIIYRLERMTQISTELSGVVASKGNARGKAVIIHCNDVKNYQLINERFQSGDILVSDMIQPEMYDLIKRSAAVITNEGGLLSHAAIICRESNIPCMVQVSEATRLINDGQIVELTDGELKIVSGW</sequence>
<dbReference type="GO" id="GO:0008986">
    <property type="term" value="F:pyruvate, water dikinase activity"/>
    <property type="evidence" value="ECO:0007669"/>
    <property type="project" value="InterPro"/>
</dbReference>
<keyword evidence="5" id="KW-0479">Metal-binding</keyword>
<dbReference type="Gene3D" id="3.50.30.10">
    <property type="entry name" value="Phosphohistidine domain"/>
    <property type="match status" value="1"/>
</dbReference>
<reference evidence="13" key="1">
    <citation type="submission" date="2015-03" db="EMBL/GenBank/DDBJ databases">
        <authorList>
            <consortium name="Pathogen Informatics"/>
        </authorList>
    </citation>
    <scope>NUCLEOTIDE SEQUENCE [LARGE SCALE GENOMIC DNA]</scope>
    <source>
        <strain evidence="13">R148</strain>
    </source>
</reference>
<keyword evidence="7" id="KW-0418">Kinase</keyword>
<keyword evidence="6" id="KW-0547">Nucleotide-binding</keyword>
<dbReference type="PANTHER" id="PTHR43030">
    <property type="entry name" value="PHOSPHOENOLPYRUVATE SYNTHASE"/>
    <property type="match status" value="1"/>
</dbReference>
<proteinExistence type="inferred from homology"/>
<dbReference type="Gene3D" id="3.30.470.20">
    <property type="entry name" value="ATP-grasp fold, B domain"/>
    <property type="match status" value="1"/>
</dbReference>
<dbReference type="SUPFAM" id="SSF52009">
    <property type="entry name" value="Phosphohistidine domain"/>
    <property type="match status" value="1"/>
</dbReference>
<dbReference type="InterPro" id="IPR036637">
    <property type="entry name" value="Phosphohistidine_dom_sf"/>
</dbReference>
<comment type="similarity">
    <text evidence="2">Belongs to the PEP-utilizing enzyme family.</text>
</comment>
<evidence type="ECO:0000256" key="9">
    <source>
        <dbReference type="ARBA" id="ARBA00022842"/>
    </source>
</evidence>
<dbReference type="SUPFAM" id="SSF56059">
    <property type="entry name" value="Glutathione synthetase ATP-binding domain-like"/>
    <property type="match status" value="1"/>
</dbReference>
<dbReference type="EMBL" id="CWJI01000014">
    <property type="protein sequence ID" value="CRY56544.1"/>
    <property type="molecule type" value="Genomic_DNA"/>
</dbReference>
<evidence type="ECO:0000256" key="1">
    <source>
        <dbReference type="ARBA" id="ARBA00001946"/>
    </source>
</evidence>
<accession>A0A0H5LZC9</accession>
<keyword evidence="12" id="KW-0670">Pyruvate</keyword>
<evidence type="ECO:0000256" key="6">
    <source>
        <dbReference type="ARBA" id="ARBA00022741"/>
    </source>
</evidence>
<keyword evidence="4 12" id="KW-0808">Transferase</keyword>
<evidence type="ECO:0000259" key="11">
    <source>
        <dbReference type="Pfam" id="PF01326"/>
    </source>
</evidence>
<evidence type="ECO:0000256" key="2">
    <source>
        <dbReference type="ARBA" id="ARBA00007837"/>
    </source>
</evidence>
<dbReference type="GO" id="GO:0046872">
    <property type="term" value="F:metal ion binding"/>
    <property type="evidence" value="ECO:0007669"/>
    <property type="project" value="UniProtKB-KW"/>
</dbReference>
<feature type="domain" description="Pyruvate phosphate dikinase AMP/ATP-binding" evidence="11">
    <location>
        <begin position="117"/>
        <end position="254"/>
    </location>
</feature>
<evidence type="ECO:0000256" key="5">
    <source>
        <dbReference type="ARBA" id="ARBA00022723"/>
    </source>
</evidence>
<dbReference type="Pfam" id="PF00391">
    <property type="entry name" value="PEP-utilizers"/>
    <property type="match status" value="1"/>
</dbReference>
<evidence type="ECO:0000256" key="8">
    <source>
        <dbReference type="ARBA" id="ARBA00022840"/>
    </source>
</evidence>
<evidence type="ECO:0000256" key="4">
    <source>
        <dbReference type="ARBA" id="ARBA00022679"/>
    </source>
</evidence>
<dbReference type="Pfam" id="PF01326">
    <property type="entry name" value="PPDK_N"/>
    <property type="match status" value="1"/>
</dbReference>
<evidence type="ECO:0000259" key="10">
    <source>
        <dbReference type="Pfam" id="PF00391"/>
    </source>
</evidence>
<gene>
    <name evidence="12" type="primary">cmdD</name>
    <name evidence="12" type="ORF">ERS008476_03588</name>
</gene>
<organism evidence="12 13">
    <name type="scientific">Yersinia intermedia</name>
    <dbReference type="NCBI Taxonomy" id="631"/>
    <lineage>
        <taxon>Bacteria</taxon>
        <taxon>Pseudomonadati</taxon>
        <taxon>Pseudomonadota</taxon>
        <taxon>Gammaproteobacteria</taxon>
        <taxon>Enterobacterales</taxon>
        <taxon>Yersiniaceae</taxon>
        <taxon>Yersinia</taxon>
    </lineage>
</organism>
<dbReference type="GO" id="GO:0005524">
    <property type="term" value="F:ATP binding"/>
    <property type="evidence" value="ECO:0007669"/>
    <property type="project" value="UniProtKB-KW"/>
</dbReference>
<dbReference type="InterPro" id="IPR006319">
    <property type="entry name" value="PEP_synth"/>
</dbReference>
<feature type="domain" description="PEP-utilising enzyme mobile" evidence="10">
    <location>
        <begin position="649"/>
        <end position="715"/>
    </location>
</feature>
<keyword evidence="9" id="KW-0460">Magnesium</keyword>
<dbReference type="AlphaFoldDB" id="A0A0H5LZC9"/>
<evidence type="ECO:0000313" key="13">
    <source>
        <dbReference type="Proteomes" id="UP000043316"/>
    </source>
</evidence>
<evidence type="ECO:0000256" key="3">
    <source>
        <dbReference type="ARBA" id="ARBA00021623"/>
    </source>
</evidence>
<dbReference type="RefSeq" id="WP_053010157.1">
    <property type="nucleotide sequence ID" value="NZ_CWJI01000014.1"/>
</dbReference>
<evidence type="ECO:0000256" key="7">
    <source>
        <dbReference type="ARBA" id="ARBA00022777"/>
    </source>
</evidence>
<protein>
    <recommendedName>
        <fullName evidence="3">Phosphoenolpyruvate synthase</fullName>
    </recommendedName>
</protein>
<comment type="cofactor">
    <cofactor evidence="1">
        <name>Mg(2+)</name>
        <dbReference type="ChEBI" id="CHEBI:18420"/>
    </cofactor>
</comment>
<dbReference type="InterPro" id="IPR008279">
    <property type="entry name" value="PEP-util_enz_mobile_dom"/>
</dbReference>